<keyword evidence="9" id="KW-1185">Reference proteome</keyword>
<keyword evidence="2" id="KW-0479">Metal-binding</keyword>
<evidence type="ECO:0000256" key="6">
    <source>
        <dbReference type="SAM" id="MobiDB-lite"/>
    </source>
</evidence>
<feature type="region of interest" description="Disordered" evidence="6">
    <location>
        <begin position="1"/>
        <end position="27"/>
    </location>
</feature>
<dbReference type="Pfam" id="PF04082">
    <property type="entry name" value="Fungal_trans"/>
    <property type="match status" value="1"/>
</dbReference>
<dbReference type="Proteomes" id="UP000717696">
    <property type="component" value="Unassembled WGS sequence"/>
</dbReference>
<feature type="domain" description="Zn(2)-C6 fungal-type" evidence="7">
    <location>
        <begin position="28"/>
        <end position="58"/>
    </location>
</feature>
<evidence type="ECO:0000313" key="9">
    <source>
        <dbReference type="Proteomes" id="UP000717696"/>
    </source>
</evidence>
<dbReference type="PANTHER" id="PTHR47338">
    <property type="entry name" value="ZN(II)2CYS6 TRANSCRIPTION FACTOR (EUROFUNG)-RELATED"/>
    <property type="match status" value="1"/>
</dbReference>
<dbReference type="GO" id="GO:0003677">
    <property type="term" value="F:DNA binding"/>
    <property type="evidence" value="ECO:0007669"/>
    <property type="project" value="InterPro"/>
</dbReference>
<dbReference type="InterPro" id="IPR050815">
    <property type="entry name" value="TF_fung"/>
</dbReference>
<dbReference type="EMBL" id="JAGMUU010000021">
    <property type="protein sequence ID" value="KAH7129576.1"/>
    <property type="molecule type" value="Genomic_DNA"/>
</dbReference>
<dbReference type="GO" id="GO:0006351">
    <property type="term" value="P:DNA-templated transcription"/>
    <property type="evidence" value="ECO:0007669"/>
    <property type="project" value="InterPro"/>
</dbReference>
<dbReference type="PROSITE" id="PS50048">
    <property type="entry name" value="ZN2_CY6_FUNGAL_2"/>
    <property type="match status" value="1"/>
</dbReference>
<dbReference type="SUPFAM" id="SSF57701">
    <property type="entry name" value="Zn2/Cys6 DNA-binding domain"/>
    <property type="match status" value="1"/>
</dbReference>
<accession>A0A9P9E2K0</accession>
<dbReference type="Gene3D" id="4.10.240.10">
    <property type="entry name" value="Zn(2)-C6 fungal-type DNA-binding domain"/>
    <property type="match status" value="1"/>
</dbReference>
<proteinExistence type="predicted"/>
<reference evidence="8" key="1">
    <citation type="journal article" date="2021" name="Nat. Commun.">
        <title>Genetic determinants of endophytism in the Arabidopsis root mycobiome.</title>
        <authorList>
            <person name="Mesny F."/>
            <person name="Miyauchi S."/>
            <person name="Thiergart T."/>
            <person name="Pickel B."/>
            <person name="Atanasova L."/>
            <person name="Karlsson M."/>
            <person name="Huettel B."/>
            <person name="Barry K.W."/>
            <person name="Haridas S."/>
            <person name="Chen C."/>
            <person name="Bauer D."/>
            <person name="Andreopoulos W."/>
            <person name="Pangilinan J."/>
            <person name="LaButti K."/>
            <person name="Riley R."/>
            <person name="Lipzen A."/>
            <person name="Clum A."/>
            <person name="Drula E."/>
            <person name="Henrissat B."/>
            <person name="Kohler A."/>
            <person name="Grigoriev I.V."/>
            <person name="Martin F.M."/>
            <person name="Hacquard S."/>
        </authorList>
    </citation>
    <scope>NUCLEOTIDE SEQUENCE</scope>
    <source>
        <strain evidence="8">MPI-CAGE-AT-0021</strain>
    </source>
</reference>
<organism evidence="8 9">
    <name type="scientific">Dactylonectria estremocensis</name>
    <dbReference type="NCBI Taxonomy" id="1079267"/>
    <lineage>
        <taxon>Eukaryota</taxon>
        <taxon>Fungi</taxon>
        <taxon>Dikarya</taxon>
        <taxon>Ascomycota</taxon>
        <taxon>Pezizomycotina</taxon>
        <taxon>Sordariomycetes</taxon>
        <taxon>Hypocreomycetidae</taxon>
        <taxon>Hypocreales</taxon>
        <taxon>Nectriaceae</taxon>
        <taxon>Dactylonectria</taxon>
    </lineage>
</organism>
<dbReference type="InterPro" id="IPR036864">
    <property type="entry name" value="Zn2-C6_fun-type_DNA-bd_sf"/>
</dbReference>
<dbReference type="PANTHER" id="PTHR47338:SF5">
    <property type="entry name" value="ZN(II)2CYS6 TRANSCRIPTION FACTOR (EUROFUNG)"/>
    <property type="match status" value="1"/>
</dbReference>
<dbReference type="OrthoDB" id="3362851at2759"/>
<evidence type="ECO:0000256" key="4">
    <source>
        <dbReference type="ARBA" id="ARBA00023163"/>
    </source>
</evidence>
<dbReference type="PROSITE" id="PS00463">
    <property type="entry name" value="ZN2_CY6_FUNGAL_1"/>
    <property type="match status" value="1"/>
</dbReference>
<sequence>MHRSSRPLDRSVGNGSSPARPVPIPEKSCSQCRVRKIKCDMDFPNCGGCAIRGLACEFTARRKPGPPKGAKRKRHQHDQQNKTVGLLNDRAGHRSSHASDTRSRSPSPSPLFDGEGHAVPLPAMEMAEVSPSEGNSSFSQESDKRGLTDLENCCIDAYPFVQHFPYLPPLGRDQIFESSVDEHVRLALIQAVCAVSVTSARGVRNMSVTSRREAASSFAKRAKSAFLRRVLEQDLPVTLNIVKIAAILAAYELTCSPGGKGWSMVGETVRLAYDMGLDQVDGSQHIGTALLSLQEAEEQRYVWWCVYALDTYVSSTLMRPFAITDTAMKTALVGVAGRDNSHELVETFFLPSDPVKLQMKIQSLDHSRPQSPEILNLLLLSMVRLISALRRQQLEGEEVGQGLELIRNLLASWWFSLPEDFLHQSSATGVRPRAKVLSIETVILAHLSSLSVDSFSIVELERHGYLGSLEGGRITQEQWGSGRQTPSFSAWEKCISSAMGILGIVRNLSPQELCEMSPFSSVVLWLPAVVLALQMRTSRHKKDRENAESALQVLKAALRKLASFWSIARCLEEAIHLLCANLGSSTSIQEACHILHMYGSVLESSSAAQITVRIPPLAIARPAPLEALDDELYCGDLQLDMDHLESWLEMAPGIDVAAFESDPSFSFSAH</sequence>
<comment type="subcellular location">
    <subcellularLocation>
        <location evidence="1">Nucleus</location>
    </subcellularLocation>
</comment>
<dbReference type="SMART" id="SM00066">
    <property type="entry name" value="GAL4"/>
    <property type="match status" value="1"/>
</dbReference>
<dbReference type="SMART" id="SM00906">
    <property type="entry name" value="Fungal_trans"/>
    <property type="match status" value="1"/>
</dbReference>
<keyword evidence="4" id="KW-0804">Transcription</keyword>
<dbReference type="GO" id="GO:0008270">
    <property type="term" value="F:zinc ion binding"/>
    <property type="evidence" value="ECO:0007669"/>
    <property type="project" value="InterPro"/>
</dbReference>
<protein>
    <recommendedName>
        <fullName evidence="7">Zn(2)-C6 fungal-type domain-containing protein</fullName>
    </recommendedName>
</protein>
<evidence type="ECO:0000259" key="7">
    <source>
        <dbReference type="PROSITE" id="PS50048"/>
    </source>
</evidence>
<dbReference type="GO" id="GO:0005634">
    <property type="term" value="C:nucleus"/>
    <property type="evidence" value="ECO:0007669"/>
    <property type="project" value="UniProtKB-SubCell"/>
</dbReference>
<dbReference type="CDD" id="cd00067">
    <property type="entry name" value="GAL4"/>
    <property type="match status" value="1"/>
</dbReference>
<dbReference type="InterPro" id="IPR001138">
    <property type="entry name" value="Zn2Cys6_DnaBD"/>
</dbReference>
<dbReference type="InterPro" id="IPR007219">
    <property type="entry name" value="XnlR_reg_dom"/>
</dbReference>
<evidence type="ECO:0000256" key="1">
    <source>
        <dbReference type="ARBA" id="ARBA00004123"/>
    </source>
</evidence>
<evidence type="ECO:0000313" key="8">
    <source>
        <dbReference type="EMBL" id="KAH7129576.1"/>
    </source>
</evidence>
<dbReference type="CDD" id="cd12148">
    <property type="entry name" value="fungal_TF_MHR"/>
    <property type="match status" value="1"/>
</dbReference>
<keyword evidence="5" id="KW-0539">Nucleus</keyword>
<dbReference type="AlphaFoldDB" id="A0A9P9E2K0"/>
<name>A0A9P9E2K0_9HYPO</name>
<dbReference type="Pfam" id="PF00172">
    <property type="entry name" value="Zn_clus"/>
    <property type="match status" value="1"/>
</dbReference>
<gene>
    <name evidence="8" type="ORF">B0J13DRAFT_564280</name>
</gene>
<evidence type="ECO:0000256" key="3">
    <source>
        <dbReference type="ARBA" id="ARBA00023015"/>
    </source>
</evidence>
<comment type="caution">
    <text evidence="8">The sequence shown here is derived from an EMBL/GenBank/DDBJ whole genome shotgun (WGS) entry which is preliminary data.</text>
</comment>
<feature type="region of interest" description="Disordered" evidence="6">
    <location>
        <begin position="64"/>
        <end position="117"/>
    </location>
</feature>
<dbReference type="GO" id="GO:0000981">
    <property type="term" value="F:DNA-binding transcription factor activity, RNA polymerase II-specific"/>
    <property type="evidence" value="ECO:0007669"/>
    <property type="project" value="InterPro"/>
</dbReference>
<feature type="compositionally biased region" description="Basic residues" evidence="6">
    <location>
        <begin position="64"/>
        <end position="76"/>
    </location>
</feature>
<evidence type="ECO:0000256" key="5">
    <source>
        <dbReference type="ARBA" id="ARBA00023242"/>
    </source>
</evidence>
<evidence type="ECO:0000256" key="2">
    <source>
        <dbReference type="ARBA" id="ARBA00022723"/>
    </source>
</evidence>
<keyword evidence="3" id="KW-0805">Transcription regulation</keyword>